<feature type="domain" description="DEP" evidence="1">
    <location>
        <begin position="18"/>
        <end position="92"/>
    </location>
</feature>
<reference evidence="2 3" key="1">
    <citation type="journal article" date="2013" name="Curr. Biol.">
        <title>The Genome of the Foraminiferan Reticulomyxa filosa.</title>
        <authorList>
            <person name="Glockner G."/>
            <person name="Hulsmann N."/>
            <person name="Schleicher M."/>
            <person name="Noegel A.A."/>
            <person name="Eichinger L."/>
            <person name="Gallinger C."/>
            <person name="Pawlowski J."/>
            <person name="Sierra R."/>
            <person name="Euteneuer U."/>
            <person name="Pillet L."/>
            <person name="Moustafa A."/>
            <person name="Platzer M."/>
            <person name="Groth M."/>
            <person name="Szafranski K."/>
            <person name="Schliwa M."/>
        </authorList>
    </citation>
    <scope>NUCLEOTIDE SEQUENCE [LARGE SCALE GENOMIC DNA]</scope>
</reference>
<dbReference type="InterPro" id="IPR051832">
    <property type="entry name" value="mTOR-Rac_regulators"/>
</dbReference>
<dbReference type="PANTHER" id="PTHR22829">
    <property type="entry name" value="DEP DOMAIN PROTEIN"/>
    <property type="match status" value="1"/>
</dbReference>
<dbReference type="OrthoDB" id="39497at2759"/>
<dbReference type="Pfam" id="PF00610">
    <property type="entry name" value="DEP"/>
    <property type="match status" value="2"/>
</dbReference>
<evidence type="ECO:0000259" key="1">
    <source>
        <dbReference type="PROSITE" id="PS50186"/>
    </source>
</evidence>
<evidence type="ECO:0000313" key="2">
    <source>
        <dbReference type="EMBL" id="ETO14456.1"/>
    </source>
</evidence>
<gene>
    <name evidence="2" type="ORF">RFI_22914</name>
</gene>
<comment type="caution">
    <text evidence="2">The sequence shown here is derived from an EMBL/GenBank/DDBJ whole genome shotgun (WGS) entry which is preliminary data.</text>
</comment>
<accession>X6MLF0</accession>
<dbReference type="PANTHER" id="PTHR22829:SF16">
    <property type="entry name" value="PH DOMAIN-CONTAINING PROTEIN"/>
    <property type="match status" value="1"/>
</dbReference>
<dbReference type="Gene3D" id="1.10.10.10">
    <property type="entry name" value="Winged helix-like DNA-binding domain superfamily/Winged helix DNA-binding domain"/>
    <property type="match status" value="2"/>
</dbReference>
<dbReference type="SMART" id="SM00049">
    <property type="entry name" value="DEP"/>
    <property type="match status" value="2"/>
</dbReference>
<sequence length="236" mass="27413">MTSSRRRSFDLEEIARKISEHVEIKDRAYHFKIYKECFVGKDLVTYFVNSGLVKTVSEAVDLGNLLIKEDYIKHVLYDHGFKNEKLFYEFTEGAKSRLYSQGSPHTMTSSERLSINDEELEEIAYAIFRSPKGTTGSIKKEGVKRMKKYFFGFLCFVGEELVTWLVKKGYALGVNRAVAIGNALIDKKLIHHVTHEHKFKNEYLFYQLIDDLSEEMSLSDAQCNLFFFSFIFLSML</sequence>
<dbReference type="SUPFAM" id="SSF46785">
    <property type="entry name" value="Winged helix' DNA-binding domain"/>
    <property type="match status" value="2"/>
</dbReference>
<dbReference type="GO" id="GO:0035556">
    <property type="term" value="P:intracellular signal transduction"/>
    <property type="evidence" value="ECO:0007669"/>
    <property type="project" value="InterPro"/>
</dbReference>
<protein>
    <recommendedName>
        <fullName evidence="1">DEP domain-containing protein</fullName>
    </recommendedName>
</protein>
<dbReference type="InterPro" id="IPR036390">
    <property type="entry name" value="WH_DNA-bd_sf"/>
</dbReference>
<organism evidence="2 3">
    <name type="scientific">Reticulomyxa filosa</name>
    <dbReference type="NCBI Taxonomy" id="46433"/>
    <lineage>
        <taxon>Eukaryota</taxon>
        <taxon>Sar</taxon>
        <taxon>Rhizaria</taxon>
        <taxon>Retaria</taxon>
        <taxon>Foraminifera</taxon>
        <taxon>Monothalamids</taxon>
        <taxon>Reticulomyxidae</taxon>
        <taxon>Reticulomyxa</taxon>
    </lineage>
</organism>
<dbReference type="Proteomes" id="UP000023152">
    <property type="component" value="Unassembled WGS sequence"/>
</dbReference>
<feature type="domain" description="DEP" evidence="1">
    <location>
        <begin position="155"/>
        <end position="210"/>
    </location>
</feature>
<proteinExistence type="predicted"/>
<dbReference type="AlphaFoldDB" id="X6MLF0"/>
<dbReference type="EMBL" id="ASPP01020021">
    <property type="protein sequence ID" value="ETO14456.1"/>
    <property type="molecule type" value="Genomic_DNA"/>
</dbReference>
<dbReference type="InterPro" id="IPR036388">
    <property type="entry name" value="WH-like_DNA-bd_sf"/>
</dbReference>
<name>X6MLF0_RETFI</name>
<dbReference type="CDD" id="cd04371">
    <property type="entry name" value="DEP"/>
    <property type="match status" value="1"/>
</dbReference>
<dbReference type="GO" id="GO:0023051">
    <property type="term" value="P:regulation of signaling"/>
    <property type="evidence" value="ECO:0007669"/>
    <property type="project" value="TreeGrafter"/>
</dbReference>
<dbReference type="InterPro" id="IPR000591">
    <property type="entry name" value="DEP_dom"/>
</dbReference>
<evidence type="ECO:0000313" key="3">
    <source>
        <dbReference type="Proteomes" id="UP000023152"/>
    </source>
</evidence>
<keyword evidence="3" id="KW-1185">Reference proteome</keyword>
<dbReference type="PROSITE" id="PS50186">
    <property type="entry name" value="DEP"/>
    <property type="match status" value="2"/>
</dbReference>
<dbReference type="OMA" id="MHIHASL"/>